<dbReference type="Proteomes" id="UP001257277">
    <property type="component" value="Unassembled WGS sequence"/>
</dbReference>
<dbReference type="PROSITE" id="PS51007">
    <property type="entry name" value="CYTC"/>
    <property type="match status" value="1"/>
</dbReference>
<dbReference type="SUPFAM" id="SSF46626">
    <property type="entry name" value="Cytochrome c"/>
    <property type="match status" value="2"/>
</dbReference>
<keyword evidence="10" id="KW-0575">Peroxidase</keyword>
<dbReference type="InterPro" id="IPR051395">
    <property type="entry name" value="Cytochrome_c_Peroxidase/MauG"/>
</dbReference>
<evidence type="ECO:0000256" key="7">
    <source>
        <dbReference type="PROSITE-ProRule" id="PRU00433"/>
    </source>
</evidence>
<dbReference type="GO" id="GO:0004130">
    <property type="term" value="F:cytochrome-c peroxidase activity"/>
    <property type="evidence" value="ECO:0007669"/>
    <property type="project" value="UniProtKB-EC"/>
</dbReference>
<evidence type="ECO:0000256" key="2">
    <source>
        <dbReference type="ARBA" id="ARBA00022617"/>
    </source>
</evidence>
<feature type="domain" description="Cytochrome c" evidence="9">
    <location>
        <begin position="250"/>
        <end position="378"/>
    </location>
</feature>
<evidence type="ECO:0000256" key="6">
    <source>
        <dbReference type="ARBA" id="ARBA00023004"/>
    </source>
</evidence>
<evidence type="ECO:0000313" key="11">
    <source>
        <dbReference type="Proteomes" id="UP001257277"/>
    </source>
</evidence>
<protein>
    <submittedName>
        <fullName evidence="10">Cytochrome c peroxidase</fullName>
        <ecNumber evidence="10">1.11.1.5</ecNumber>
    </submittedName>
</protein>
<keyword evidence="4 8" id="KW-0732">Signal</keyword>
<dbReference type="PANTHER" id="PTHR30600">
    <property type="entry name" value="CYTOCHROME C PEROXIDASE-RELATED"/>
    <property type="match status" value="1"/>
</dbReference>
<evidence type="ECO:0000256" key="8">
    <source>
        <dbReference type="SAM" id="SignalP"/>
    </source>
</evidence>
<name>A0ABU3LHP6_9FLAO</name>
<dbReference type="RefSeq" id="WP_349242410.1">
    <property type="nucleotide sequence ID" value="NZ_JAVTTO010000004.1"/>
</dbReference>
<evidence type="ECO:0000256" key="5">
    <source>
        <dbReference type="ARBA" id="ARBA00023002"/>
    </source>
</evidence>
<dbReference type="InterPro" id="IPR009056">
    <property type="entry name" value="Cyt_c-like_dom"/>
</dbReference>
<feature type="chain" id="PRO_5047140466" evidence="8">
    <location>
        <begin position="21"/>
        <end position="396"/>
    </location>
</feature>
<evidence type="ECO:0000259" key="9">
    <source>
        <dbReference type="PROSITE" id="PS51007"/>
    </source>
</evidence>
<evidence type="ECO:0000256" key="1">
    <source>
        <dbReference type="ARBA" id="ARBA00004196"/>
    </source>
</evidence>
<dbReference type="InterPro" id="IPR036909">
    <property type="entry name" value="Cyt_c-like_dom_sf"/>
</dbReference>
<evidence type="ECO:0000313" key="10">
    <source>
        <dbReference type="EMBL" id="MDT7833160.1"/>
    </source>
</evidence>
<gene>
    <name evidence="10" type="ORF">RQM59_12255</name>
</gene>
<keyword evidence="11" id="KW-1185">Reference proteome</keyword>
<dbReference type="EMBL" id="JAVTTO010000004">
    <property type="protein sequence ID" value="MDT7833160.1"/>
    <property type="molecule type" value="Genomic_DNA"/>
</dbReference>
<comment type="caution">
    <text evidence="10">The sequence shown here is derived from an EMBL/GenBank/DDBJ whole genome shotgun (WGS) entry which is preliminary data.</text>
</comment>
<reference evidence="10 11" key="1">
    <citation type="submission" date="2023-09" db="EMBL/GenBank/DDBJ databases">
        <title>Novel taxa isolated from Blanes Bay.</title>
        <authorList>
            <person name="Rey-Velasco X."/>
            <person name="Lucena T."/>
        </authorList>
    </citation>
    <scope>NUCLEOTIDE SEQUENCE [LARGE SCALE GENOMIC DNA]</scope>
    <source>
        <strain evidence="10 11">S356</strain>
    </source>
</reference>
<dbReference type="PANTHER" id="PTHR30600:SF10">
    <property type="entry name" value="BLL6722 PROTEIN"/>
    <property type="match status" value="1"/>
</dbReference>
<dbReference type="InterPro" id="IPR004852">
    <property type="entry name" value="Di-haem_cyt_c_peroxidsae"/>
</dbReference>
<sequence>MKVLKFFLAACIIISFVSCSSESELIDIVSDPVDGGGDNGNGDGVGDVTGVLNLPATPFNYANVQLPGYFLNNDLQREDNTPNNNPITDNGATLGRVLFYDKKMSANNTVSCASCHQQENGFSDPNVLSVGFEGGLTGRNSMGLSNARYYQNGRFFWDERANTLEDQVLMPIQDHVEMGMTLAELETKLATEDYYASLFTAAFGDADVTSNRISLALAQFVRSMVSYQSKYDAGLAQTNNPQANFPNFTQSENLGKNLFFSNRTRCSDCHDTNAFVGDQARNIGLDAVFTDLGVGGVTGNNNDTGEFKVASLRNIQLTAPYMHDGRFSSLGEVIDHYNNGIQNSQFLDNRLRQGNGVRRLNLSAQERQGLIDFLITLTDNTFTTDEKFSDPFIDED</sequence>
<comment type="subcellular location">
    <subcellularLocation>
        <location evidence="1">Cell envelope</location>
    </subcellularLocation>
</comment>
<organism evidence="10 11">
    <name type="scientific">Asprobacillus argus</name>
    <dbReference type="NCBI Taxonomy" id="3076534"/>
    <lineage>
        <taxon>Bacteria</taxon>
        <taxon>Pseudomonadati</taxon>
        <taxon>Bacteroidota</taxon>
        <taxon>Flavobacteriia</taxon>
        <taxon>Flavobacteriales</taxon>
        <taxon>Flavobacteriaceae</taxon>
        <taxon>Asprobacillus</taxon>
    </lineage>
</organism>
<keyword evidence="6 7" id="KW-0408">Iron</keyword>
<evidence type="ECO:0000256" key="4">
    <source>
        <dbReference type="ARBA" id="ARBA00022729"/>
    </source>
</evidence>
<dbReference type="EC" id="1.11.1.5" evidence="10"/>
<dbReference type="Pfam" id="PF03150">
    <property type="entry name" value="CCP_MauG"/>
    <property type="match status" value="1"/>
</dbReference>
<dbReference type="PROSITE" id="PS51257">
    <property type="entry name" value="PROKAR_LIPOPROTEIN"/>
    <property type="match status" value="1"/>
</dbReference>
<evidence type="ECO:0000256" key="3">
    <source>
        <dbReference type="ARBA" id="ARBA00022723"/>
    </source>
</evidence>
<dbReference type="Gene3D" id="1.10.760.10">
    <property type="entry name" value="Cytochrome c-like domain"/>
    <property type="match status" value="2"/>
</dbReference>
<keyword evidence="5 10" id="KW-0560">Oxidoreductase</keyword>
<proteinExistence type="predicted"/>
<keyword evidence="3 7" id="KW-0479">Metal-binding</keyword>
<accession>A0ABU3LHP6</accession>
<feature type="signal peptide" evidence="8">
    <location>
        <begin position="1"/>
        <end position="20"/>
    </location>
</feature>
<keyword evidence="2 7" id="KW-0349">Heme</keyword>